<evidence type="ECO:0000313" key="2">
    <source>
        <dbReference type="EMBL" id="GER31161.1"/>
    </source>
</evidence>
<dbReference type="Proteomes" id="UP000325081">
    <property type="component" value="Unassembled WGS sequence"/>
</dbReference>
<proteinExistence type="predicted"/>
<feature type="compositionally biased region" description="Basic residues" evidence="1">
    <location>
        <begin position="1"/>
        <end position="15"/>
    </location>
</feature>
<comment type="caution">
    <text evidence="2">The sequence shown here is derived from an EMBL/GenBank/DDBJ whole genome shotgun (WGS) entry which is preliminary data.</text>
</comment>
<feature type="non-terminal residue" evidence="2">
    <location>
        <position position="145"/>
    </location>
</feature>
<evidence type="ECO:0000256" key="1">
    <source>
        <dbReference type="SAM" id="MobiDB-lite"/>
    </source>
</evidence>
<accession>A0A5A7PEK2</accession>
<sequence>MKPRRSTKKQNHNRLQHTSSTLGTDRISEKANKKGWKVASTTTFDRAEPLRLDAFFTKTCFCKFAGKSYTNSPPRRRSHVKPGTTPHRQGWWPGHARNYSITGNDIRWGQNHKGPFSTCMHRLSQFQSPSTGKFGINKDDECKGK</sequence>
<name>A0A5A7PEK2_STRAF</name>
<feature type="region of interest" description="Disordered" evidence="1">
    <location>
        <begin position="70"/>
        <end position="91"/>
    </location>
</feature>
<evidence type="ECO:0000313" key="3">
    <source>
        <dbReference type="Proteomes" id="UP000325081"/>
    </source>
</evidence>
<protein>
    <submittedName>
        <fullName evidence="2">Root FNR 2</fullName>
    </submittedName>
</protein>
<dbReference type="AlphaFoldDB" id="A0A5A7PEK2"/>
<dbReference type="EMBL" id="BKCP01004439">
    <property type="protein sequence ID" value="GER31161.1"/>
    <property type="molecule type" value="Genomic_DNA"/>
</dbReference>
<keyword evidence="3" id="KW-1185">Reference proteome</keyword>
<gene>
    <name evidence="2" type="ORF">STAS_07156</name>
</gene>
<feature type="region of interest" description="Disordered" evidence="1">
    <location>
        <begin position="1"/>
        <end position="35"/>
    </location>
</feature>
<reference evidence="3" key="1">
    <citation type="journal article" date="2019" name="Curr. Biol.">
        <title>Genome Sequence of Striga asiatica Provides Insight into the Evolution of Plant Parasitism.</title>
        <authorList>
            <person name="Yoshida S."/>
            <person name="Kim S."/>
            <person name="Wafula E.K."/>
            <person name="Tanskanen J."/>
            <person name="Kim Y.M."/>
            <person name="Honaas L."/>
            <person name="Yang Z."/>
            <person name="Spallek T."/>
            <person name="Conn C.E."/>
            <person name="Ichihashi Y."/>
            <person name="Cheong K."/>
            <person name="Cui S."/>
            <person name="Der J.P."/>
            <person name="Gundlach H."/>
            <person name="Jiao Y."/>
            <person name="Hori C."/>
            <person name="Ishida J.K."/>
            <person name="Kasahara H."/>
            <person name="Kiba T."/>
            <person name="Kim M.S."/>
            <person name="Koo N."/>
            <person name="Laohavisit A."/>
            <person name="Lee Y.H."/>
            <person name="Lumba S."/>
            <person name="McCourt P."/>
            <person name="Mortimer J.C."/>
            <person name="Mutuku J.M."/>
            <person name="Nomura T."/>
            <person name="Sasaki-Sekimoto Y."/>
            <person name="Seto Y."/>
            <person name="Wang Y."/>
            <person name="Wakatake T."/>
            <person name="Sakakibara H."/>
            <person name="Demura T."/>
            <person name="Yamaguchi S."/>
            <person name="Yoneyama K."/>
            <person name="Manabe R.I."/>
            <person name="Nelson D.C."/>
            <person name="Schulman A.H."/>
            <person name="Timko M.P."/>
            <person name="dePamphilis C.W."/>
            <person name="Choi D."/>
            <person name="Shirasu K."/>
        </authorList>
    </citation>
    <scope>NUCLEOTIDE SEQUENCE [LARGE SCALE GENOMIC DNA]</scope>
    <source>
        <strain evidence="3">cv. UVA1</strain>
    </source>
</reference>
<organism evidence="2 3">
    <name type="scientific">Striga asiatica</name>
    <name type="common">Asiatic witchweed</name>
    <name type="synonym">Buchnera asiatica</name>
    <dbReference type="NCBI Taxonomy" id="4170"/>
    <lineage>
        <taxon>Eukaryota</taxon>
        <taxon>Viridiplantae</taxon>
        <taxon>Streptophyta</taxon>
        <taxon>Embryophyta</taxon>
        <taxon>Tracheophyta</taxon>
        <taxon>Spermatophyta</taxon>
        <taxon>Magnoliopsida</taxon>
        <taxon>eudicotyledons</taxon>
        <taxon>Gunneridae</taxon>
        <taxon>Pentapetalae</taxon>
        <taxon>asterids</taxon>
        <taxon>lamiids</taxon>
        <taxon>Lamiales</taxon>
        <taxon>Orobanchaceae</taxon>
        <taxon>Buchnereae</taxon>
        <taxon>Striga</taxon>
    </lineage>
</organism>